<organism evidence="6 7">
    <name type="scientific">Chthoniobacter flavus Ellin428</name>
    <dbReference type="NCBI Taxonomy" id="497964"/>
    <lineage>
        <taxon>Bacteria</taxon>
        <taxon>Pseudomonadati</taxon>
        <taxon>Verrucomicrobiota</taxon>
        <taxon>Spartobacteria</taxon>
        <taxon>Chthoniobacterales</taxon>
        <taxon>Chthoniobacteraceae</taxon>
        <taxon>Chthoniobacter</taxon>
    </lineage>
</organism>
<evidence type="ECO:0000259" key="5">
    <source>
        <dbReference type="PROSITE" id="PS50931"/>
    </source>
</evidence>
<dbReference type="InterPro" id="IPR036390">
    <property type="entry name" value="WH_DNA-bd_sf"/>
</dbReference>
<dbReference type="PANTHER" id="PTHR30346">
    <property type="entry name" value="TRANSCRIPTIONAL DUAL REGULATOR HCAR-RELATED"/>
    <property type="match status" value="1"/>
</dbReference>
<comment type="caution">
    <text evidence="6">The sequence shown here is derived from an EMBL/GenBank/DDBJ whole genome shotgun (WGS) entry which is preliminary data.</text>
</comment>
<comment type="similarity">
    <text evidence="1">Belongs to the LysR transcriptional regulatory family.</text>
</comment>
<dbReference type="InterPro" id="IPR000847">
    <property type="entry name" value="LysR_HTH_N"/>
</dbReference>
<dbReference type="SUPFAM" id="SSF46785">
    <property type="entry name" value="Winged helix' DNA-binding domain"/>
    <property type="match status" value="1"/>
</dbReference>
<dbReference type="EMBL" id="ABVL01000014">
    <property type="protein sequence ID" value="EDY18215.1"/>
    <property type="molecule type" value="Genomic_DNA"/>
</dbReference>
<sequence length="298" mass="32511">MLGAFMELRHLRYFVAVAEEENVTRAAAKLRVAQPAVSRQIRDLEDELDLPLLERTAKSVRLTDAGRVFLEEARAVLQRVDDAVKAVRAVAGGTRGELHVGYAPSLTVQILPRALRRFQTVLPGVRVSLHDLSTEEMLAGLREGRLHLALMVAPSGGQLRGLRFHELERYPMCVAVAPGHRFARQRGLTLEKIAGEPFIGYSRAGYPEYHAALAKIFAPTRRVPEIAEEHESVTSLIAAVEVGRGVALVPDAMACMAGPRLKIVPIKPPIEPVIVGAVCCRAGVSMPAQRFIEAAGEK</sequence>
<protein>
    <submittedName>
        <fullName evidence="6">Transcriptional regulator, LysR family</fullName>
    </submittedName>
</protein>
<keyword evidence="3" id="KW-0238">DNA-binding</keyword>
<dbReference type="InParanoid" id="B4D612"/>
<dbReference type="GO" id="GO:0032993">
    <property type="term" value="C:protein-DNA complex"/>
    <property type="evidence" value="ECO:0007669"/>
    <property type="project" value="TreeGrafter"/>
</dbReference>
<evidence type="ECO:0000256" key="4">
    <source>
        <dbReference type="ARBA" id="ARBA00023163"/>
    </source>
</evidence>
<proteinExistence type="inferred from homology"/>
<accession>B4D612</accession>
<gene>
    <name evidence="6" type="ORF">CfE428DRAFT_4351</name>
</gene>
<dbReference type="PRINTS" id="PR00039">
    <property type="entry name" value="HTHLYSR"/>
</dbReference>
<dbReference type="AlphaFoldDB" id="B4D612"/>
<dbReference type="Pfam" id="PF00126">
    <property type="entry name" value="HTH_1"/>
    <property type="match status" value="1"/>
</dbReference>
<name>B4D612_9BACT</name>
<dbReference type="GO" id="GO:0003677">
    <property type="term" value="F:DNA binding"/>
    <property type="evidence" value="ECO:0007669"/>
    <property type="project" value="UniProtKB-KW"/>
</dbReference>
<dbReference type="PANTHER" id="PTHR30346:SF0">
    <property type="entry name" value="HCA OPERON TRANSCRIPTIONAL ACTIVATOR HCAR"/>
    <property type="match status" value="1"/>
</dbReference>
<dbReference type="Pfam" id="PF03466">
    <property type="entry name" value="LysR_substrate"/>
    <property type="match status" value="1"/>
</dbReference>
<dbReference type="InterPro" id="IPR005119">
    <property type="entry name" value="LysR_subst-bd"/>
</dbReference>
<dbReference type="CDD" id="cd08414">
    <property type="entry name" value="PBP2_LTTR_aromatics_like"/>
    <property type="match status" value="1"/>
</dbReference>
<dbReference type="GO" id="GO:0003700">
    <property type="term" value="F:DNA-binding transcription factor activity"/>
    <property type="evidence" value="ECO:0007669"/>
    <property type="project" value="InterPro"/>
</dbReference>
<evidence type="ECO:0000313" key="6">
    <source>
        <dbReference type="EMBL" id="EDY18215.1"/>
    </source>
</evidence>
<dbReference type="FunFam" id="1.10.10.10:FF:000001">
    <property type="entry name" value="LysR family transcriptional regulator"/>
    <property type="match status" value="1"/>
</dbReference>
<feature type="domain" description="HTH lysR-type" evidence="5">
    <location>
        <begin position="6"/>
        <end position="63"/>
    </location>
</feature>
<evidence type="ECO:0000313" key="7">
    <source>
        <dbReference type="Proteomes" id="UP000005824"/>
    </source>
</evidence>
<reference evidence="6 7" key="1">
    <citation type="journal article" date="2011" name="J. Bacteriol.">
        <title>Genome sequence of Chthoniobacter flavus Ellin428, an aerobic heterotrophic soil bacterium.</title>
        <authorList>
            <person name="Kant R."/>
            <person name="van Passel M.W."/>
            <person name="Palva A."/>
            <person name="Lucas S."/>
            <person name="Lapidus A."/>
            <person name="Glavina Del Rio T."/>
            <person name="Dalin E."/>
            <person name="Tice H."/>
            <person name="Bruce D."/>
            <person name="Goodwin L."/>
            <person name="Pitluck S."/>
            <person name="Larimer F.W."/>
            <person name="Land M.L."/>
            <person name="Hauser L."/>
            <person name="Sangwan P."/>
            <person name="de Vos W.M."/>
            <person name="Janssen P.H."/>
            <person name="Smidt H."/>
        </authorList>
    </citation>
    <scope>NUCLEOTIDE SEQUENCE [LARGE SCALE GENOMIC DNA]</scope>
    <source>
        <strain evidence="6 7">Ellin428</strain>
    </source>
</reference>
<dbReference type="Proteomes" id="UP000005824">
    <property type="component" value="Unassembled WGS sequence"/>
</dbReference>
<evidence type="ECO:0000256" key="1">
    <source>
        <dbReference type="ARBA" id="ARBA00009437"/>
    </source>
</evidence>
<keyword evidence="2" id="KW-0805">Transcription regulation</keyword>
<dbReference type="eggNOG" id="COG0583">
    <property type="taxonomic scope" value="Bacteria"/>
</dbReference>
<dbReference type="FunCoup" id="B4D612">
    <property type="interactions" value="16"/>
</dbReference>
<dbReference type="STRING" id="497964.CfE428DRAFT_4351"/>
<evidence type="ECO:0000256" key="3">
    <source>
        <dbReference type="ARBA" id="ARBA00023125"/>
    </source>
</evidence>
<dbReference type="SUPFAM" id="SSF53850">
    <property type="entry name" value="Periplasmic binding protein-like II"/>
    <property type="match status" value="1"/>
</dbReference>
<dbReference type="PROSITE" id="PS50931">
    <property type="entry name" value="HTH_LYSR"/>
    <property type="match status" value="1"/>
</dbReference>
<evidence type="ECO:0000256" key="2">
    <source>
        <dbReference type="ARBA" id="ARBA00023015"/>
    </source>
</evidence>
<dbReference type="Gene3D" id="3.40.190.10">
    <property type="entry name" value="Periplasmic binding protein-like II"/>
    <property type="match status" value="2"/>
</dbReference>
<dbReference type="Gene3D" id="1.10.10.10">
    <property type="entry name" value="Winged helix-like DNA-binding domain superfamily/Winged helix DNA-binding domain"/>
    <property type="match status" value="1"/>
</dbReference>
<dbReference type="InterPro" id="IPR036388">
    <property type="entry name" value="WH-like_DNA-bd_sf"/>
</dbReference>
<keyword evidence="4" id="KW-0804">Transcription</keyword>
<keyword evidence="7" id="KW-1185">Reference proteome</keyword>